<organism evidence="8 9">
    <name type="scientific">Eumeta variegata</name>
    <name type="common">Bagworm moth</name>
    <name type="synonym">Eumeta japonica</name>
    <dbReference type="NCBI Taxonomy" id="151549"/>
    <lineage>
        <taxon>Eukaryota</taxon>
        <taxon>Metazoa</taxon>
        <taxon>Ecdysozoa</taxon>
        <taxon>Arthropoda</taxon>
        <taxon>Hexapoda</taxon>
        <taxon>Insecta</taxon>
        <taxon>Pterygota</taxon>
        <taxon>Neoptera</taxon>
        <taxon>Endopterygota</taxon>
        <taxon>Lepidoptera</taxon>
        <taxon>Glossata</taxon>
        <taxon>Ditrysia</taxon>
        <taxon>Tineoidea</taxon>
        <taxon>Psychidae</taxon>
        <taxon>Oiketicinae</taxon>
        <taxon>Eumeta</taxon>
    </lineage>
</organism>
<dbReference type="EMBL" id="BGZK01002638">
    <property type="protein sequence ID" value="GBP95490.1"/>
    <property type="molecule type" value="Genomic_DNA"/>
</dbReference>
<keyword evidence="1" id="KW-0812">Transmembrane</keyword>
<evidence type="ECO:0000313" key="8">
    <source>
        <dbReference type="EMBL" id="GBP95490.1"/>
    </source>
</evidence>
<evidence type="ECO:0000256" key="6">
    <source>
        <dbReference type="ARBA" id="ARBA00034875"/>
    </source>
</evidence>
<protein>
    <recommendedName>
        <fullName evidence="6">PAT complex subunit CCDC47</fullName>
    </recommendedName>
    <alternativeName>
        <fullName evidence="7">Coiled-coil domain-containing protein 47</fullName>
    </alternativeName>
</protein>
<reference evidence="8 9" key="1">
    <citation type="journal article" date="2019" name="Commun. Biol.">
        <title>The bagworm genome reveals a unique fibroin gene that provides high tensile strength.</title>
        <authorList>
            <person name="Kono N."/>
            <person name="Nakamura H."/>
            <person name="Ohtoshi R."/>
            <person name="Tomita M."/>
            <person name="Numata K."/>
            <person name="Arakawa K."/>
        </authorList>
    </citation>
    <scope>NUCLEOTIDE SEQUENCE [LARGE SCALE GENOMIC DNA]</scope>
</reference>
<comment type="similarity">
    <text evidence="5">Belongs to the CCDC47 family.</text>
</comment>
<dbReference type="Pfam" id="PF07946">
    <property type="entry name" value="CCDC47"/>
    <property type="match status" value="1"/>
</dbReference>
<dbReference type="AlphaFoldDB" id="A0A4C2A5N0"/>
<proteinExistence type="inferred from homology"/>
<keyword evidence="9" id="KW-1185">Reference proteome</keyword>
<dbReference type="GO" id="GO:0005509">
    <property type="term" value="F:calcium ion binding"/>
    <property type="evidence" value="ECO:0007669"/>
    <property type="project" value="InterPro"/>
</dbReference>
<comment type="subcellular location">
    <subcellularLocation>
        <location evidence="4">Rough endoplasmic reticulum membrane</location>
        <topology evidence="4">Single-pass type I membrane protein</topology>
    </subcellularLocation>
</comment>
<name>A0A4C2A5N0_EUMVA</name>
<dbReference type="PANTHER" id="PTHR12883:SF0">
    <property type="entry name" value="PAT COMPLEX SUBUNIT CCDC47"/>
    <property type="match status" value="1"/>
</dbReference>
<evidence type="ECO:0000256" key="1">
    <source>
        <dbReference type="ARBA" id="ARBA00022692"/>
    </source>
</evidence>
<dbReference type="GO" id="GO:0032469">
    <property type="term" value="P:endoplasmic reticulum calcium ion homeostasis"/>
    <property type="evidence" value="ECO:0007669"/>
    <property type="project" value="InterPro"/>
</dbReference>
<accession>A0A4C2A5N0</accession>
<dbReference type="OrthoDB" id="10039147at2759"/>
<sequence>MAKIQDDEEDGIVEDEDEFFKDDEEFEGFDDGDAKMMLIKNTRTKINSCQNTYAFQNKYCTLVSKPETRYNVPHGFSVLSEIPEATSAILENRVITALSKYQQYIDYIHISDQFSGVIQQDEANSLKQPETKPVLMAGFNLPKDGYSKAEKNRLRVEEFLKVPMLREQKPLPNAVKRNENRKRTYHG</sequence>
<comment type="caution">
    <text evidence="8">The sequence shown here is derived from an EMBL/GenBank/DDBJ whole genome shotgun (WGS) entry which is preliminary data.</text>
</comment>
<keyword evidence="3" id="KW-0472">Membrane</keyword>
<dbReference type="InterPro" id="IPR012879">
    <property type="entry name" value="CCDC47"/>
</dbReference>
<evidence type="ECO:0000256" key="5">
    <source>
        <dbReference type="ARBA" id="ARBA00034746"/>
    </source>
</evidence>
<keyword evidence="2" id="KW-1133">Transmembrane helix</keyword>
<dbReference type="GO" id="GO:0030867">
    <property type="term" value="C:rough endoplasmic reticulum membrane"/>
    <property type="evidence" value="ECO:0007669"/>
    <property type="project" value="UniProtKB-SubCell"/>
</dbReference>
<evidence type="ECO:0000256" key="3">
    <source>
        <dbReference type="ARBA" id="ARBA00023136"/>
    </source>
</evidence>
<evidence type="ECO:0000313" key="9">
    <source>
        <dbReference type="Proteomes" id="UP000299102"/>
    </source>
</evidence>
<dbReference type="Proteomes" id="UP000299102">
    <property type="component" value="Unassembled WGS sequence"/>
</dbReference>
<dbReference type="STRING" id="151549.A0A4C2A5N0"/>
<evidence type="ECO:0000256" key="2">
    <source>
        <dbReference type="ARBA" id="ARBA00022989"/>
    </source>
</evidence>
<dbReference type="PANTHER" id="PTHR12883">
    <property type="entry name" value="ADIPOCYTE-SPECIFIC PROTEIN 4-RELATED"/>
    <property type="match status" value="1"/>
</dbReference>
<gene>
    <name evidence="8" type="primary">CCDC47</name>
    <name evidence="8" type="ORF">EVAR_64877_1</name>
</gene>
<evidence type="ECO:0000256" key="7">
    <source>
        <dbReference type="ARBA" id="ARBA00034902"/>
    </source>
</evidence>
<evidence type="ECO:0000256" key="4">
    <source>
        <dbReference type="ARBA" id="ARBA00034697"/>
    </source>
</evidence>